<dbReference type="RefSeq" id="YP_009120762.1">
    <property type="nucleotide sequence ID" value="NC_026440.1"/>
</dbReference>
<proteinExistence type="predicted"/>
<keyword evidence="1" id="KW-0472">Membrane</keyword>
<sequence length="248" mass="27467">MGVAADCSAPTWATSFGWQVDAAGRKIPVAAVLYRQKKKKKCHPRRSIFFLDVKDVIGSRHKGGAKRGPIKEDMATWQRRHQRPASVLQPSTFFFSSQPIRPRNTSIMAASDNLWVNYVVAGSNILAMWPIWHAPTPWHMALAVAAMGASTLMHISERKHNLPGVAPLNAWSKQIEWVDRGVAYASIVFVLWRVLARGGVSPWIWPIGLGGLALLGLAEHCERGPVWFAVTHCTWHACAYVALALAFV</sequence>
<feature type="transmembrane region" description="Helical" evidence="1">
    <location>
        <begin position="202"/>
        <end position="219"/>
    </location>
</feature>
<dbReference type="Proteomes" id="UP000202511">
    <property type="component" value="Segment"/>
</dbReference>
<dbReference type="EMBL" id="KP136319">
    <property type="protein sequence ID" value="AJF98527.1"/>
    <property type="molecule type" value="Genomic_DNA"/>
</dbReference>
<accession>A0A0B5JFA2</accession>
<evidence type="ECO:0000256" key="1">
    <source>
        <dbReference type="SAM" id="Phobius"/>
    </source>
</evidence>
<organism evidence="2 3">
    <name type="scientific">Pandoravirus inopinatum</name>
    <dbReference type="NCBI Taxonomy" id="1605721"/>
    <lineage>
        <taxon>Viruses</taxon>
        <taxon>Pandoravirus</taxon>
    </lineage>
</organism>
<name>A0A0B5JFA2_9VIRU</name>
<keyword evidence="1" id="KW-0812">Transmembrane</keyword>
<protein>
    <submittedName>
        <fullName evidence="2">Uncharacterized protein</fullName>
    </submittedName>
</protein>
<dbReference type="KEGG" id="vg:23463444"/>
<evidence type="ECO:0000313" key="3">
    <source>
        <dbReference type="Proteomes" id="UP000202511"/>
    </source>
</evidence>
<dbReference type="GeneID" id="23463444"/>
<feature type="transmembrane region" description="Helical" evidence="1">
    <location>
        <begin position="226"/>
        <end position="247"/>
    </location>
</feature>
<reference evidence="2 3" key="1">
    <citation type="journal article" date="2015" name="Parasitol. Res.">
        <title>Viruses in close associations with free-living amoebae.</title>
        <authorList>
            <person name="Scheid P."/>
        </authorList>
    </citation>
    <scope>NUCLEOTIDE SEQUENCE [LARGE SCALE GENOMIC DNA]</scope>
    <source>
        <strain evidence="2">KlaHel</strain>
    </source>
</reference>
<evidence type="ECO:0000313" key="2">
    <source>
        <dbReference type="EMBL" id="AJF98527.1"/>
    </source>
</evidence>
<dbReference type="OrthoDB" id="37179at10239"/>
<keyword evidence="1" id="KW-1133">Transmembrane helix</keyword>
<feature type="transmembrane region" description="Helical" evidence="1">
    <location>
        <begin position="114"/>
        <end position="132"/>
    </location>
</feature>